<sequence>MSVDDRAVTLAVGFVLNVGATTPAMLATELGINEGQALALLTAACRRGQLQPTRRGRFVRAPDAIFRPVEPTSSEVEGLTPSTARDLRGCGVEAHAKKAPTRARARTLNQERTR</sequence>
<keyword evidence="3" id="KW-1185">Reference proteome</keyword>
<dbReference type="Proteomes" id="UP000612956">
    <property type="component" value="Unassembled WGS sequence"/>
</dbReference>
<dbReference type="AlphaFoldDB" id="A0A917V7A2"/>
<evidence type="ECO:0000313" key="3">
    <source>
        <dbReference type="Proteomes" id="UP000612956"/>
    </source>
</evidence>
<feature type="region of interest" description="Disordered" evidence="1">
    <location>
        <begin position="95"/>
        <end position="114"/>
    </location>
</feature>
<protein>
    <submittedName>
        <fullName evidence="2">Uncharacterized protein</fullName>
    </submittedName>
</protein>
<gene>
    <name evidence="2" type="ORF">GCM10011591_19750</name>
</gene>
<organism evidence="2 3">
    <name type="scientific">Nocardia camponoti</name>
    <dbReference type="NCBI Taxonomy" id="1616106"/>
    <lineage>
        <taxon>Bacteria</taxon>
        <taxon>Bacillati</taxon>
        <taxon>Actinomycetota</taxon>
        <taxon>Actinomycetes</taxon>
        <taxon>Mycobacteriales</taxon>
        <taxon>Nocardiaceae</taxon>
        <taxon>Nocardia</taxon>
    </lineage>
</organism>
<reference evidence="2" key="2">
    <citation type="submission" date="2020-09" db="EMBL/GenBank/DDBJ databases">
        <authorList>
            <person name="Sun Q."/>
            <person name="Zhou Y."/>
        </authorList>
    </citation>
    <scope>NUCLEOTIDE SEQUENCE</scope>
    <source>
        <strain evidence="2">CGMCC 4.7278</strain>
    </source>
</reference>
<name>A0A917V7A2_9NOCA</name>
<dbReference type="EMBL" id="BMMW01000002">
    <property type="protein sequence ID" value="GGK48398.1"/>
    <property type="molecule type" value="Genomic_DNA"/>
</dbReference>
<comment type="caution">
    <text evidence="2">The sequence shown here is derived from an EMBL/GenBank/DDBJ whole genome shotgun (WGS) entry which is preliminary data.</text>
</comment>
<proteinExistence type="predicted"/>
<reference evidence="2" key="1">
    <citation type="journal article" date="2014" name="Int. J. Syst. Evol. Microbiol.">
        <title>Complete genome sequence of Corynebacterium casei LMG S-19264T (=DSM 44701T), isolated from a smear-ripened cheese.</title>
        <authorList>
            <consortium name="US DOE Joint Genome Institute (JGI-PGF)"/>
            <person name="Walter F."/>
            <person name="Albersmeier A."/>
            <person name="Kalinowski J."/>
            <person name="Ruckert C."/>
        </authorList>
    </citation>
    <scope>NUCLEOTIDE SEQUENCE</scope>
    <source>
        <strain evidence="2">CGMCC 4.7278</strain>
    </source>
</reference>
<accession>A0A917V7A2</accession>
<evidence type="ECO:0000313" key="2">
    <source>
        <dbReference type="EMBL" id="GGK48398.1"/>
    </source>
</evidence>
<evidence type="ECO:0000256" key="1">
    <source>
        <dbReference type="SAM" id="MobiDB-lite"/>
    </source>
</evidence>
<dbReference type="RefSeq" id="WP_188828610.1">
    <property type="nucleotide sequence ID" value="NZ_BMMW01000002.1"/>
</dbReference>